<dbReference type="GO" id="GO:0008270">
    <property type="term" value="F:zinc ion binding"/>
    <property type="evidence" value="ECO:0007669"/>
    <property type="project" value="UniProtKB-KW"/>
</dbReference>
<evidence type="ECO:0000256" key="1">
    <source>
        <dbReference type="PROSITE-ProRule" id="PRU00325"/>
    </source>
</evidence>
<keyword evidence="1" id="KW-0863">Zinc-finger</keyword>
<keyword evidence="1" id="KW-0479">Metal-binding</keyword>
<evidence type="ECO:0000259" key="2">
    <source>
        <dbReference type="PROSITE" id="PS50966"/>
    </source>
</evidence>
<protein>
    <recommendedName>
        <fullName evidence="2">SWIM-type domain-containing protein</fullName>
    </recommendedName>
</protein>
<dbReference type="EMBL" id="MWDQ01000002">
    <property type="protein sequence ID" value="OQB75659.1"/>
    <property type="molecule type" value="Genomic_DNA"/>
</dbReference>
<comment type="caution">
    <text evidence="3">The sequence shown here is derived from an EMBL/GenBank/DDBJ whole genome shotgun (WGS) entry which is preliminary data.</text>
</comment>
<organism evidence="3">
    <name type="scientific">candidate division TA06 bacterium ADurb.Bin131</name>
    <dbReference type="NCBI Taxonomy" id="1852827"/>
    <lineage>
        <taxon>Bacteria</taxon>
        <taxon>Bacteria division TA06</taxon>
    </lineage>
</organism>
<keyword evidence="1" id="KW-0862">Zinc</keyword>
<dbReference type="AlphaFoldDB" id="A0A1V6CFI6"/>
<name>A0A1V6CFI6_UNCT6</name>
<gene>
    <name evidence="3" type="ORF">BWX89_00006</name>
</gene>
<proteinExistence type="predicted"/>
<dbReference type="Proteomes" id="UP000485562">
    <property type="component" value="Unassembled WGS sequence"/>
</dbReference>
<reference evidence="3" key="1">
    <citation type="submission" date="2017-02" db="EMBL/GenBank/DDBJ databases">
        <title>Delving into the versatile metabolic prowess of the omnipresent phylum Bacteroidetes.</title>
        <authorList>
            <person name="Nobu M.K."/>
            <person name="Mei R."/>
            <person name="Narihiro T."/>
            <person name="Kuroda K."/>
            <person name="Liu W.-T."/>
        </authorList>
    </citation>
    <scope>NUCLEOTIDE SEQUENCE</scope>
    <source>
        <strain evidence="3">ADurb.Bin131</strain>
    </source>
</reference>
<sequence>MGILTQEEFNEIKKIHEDMKVTMISAFSWQVGTDIVTKNQFGGFKCTCLNSRVIGRKLPCLHIMAVQDYKLPSIYRAK</sequence>
<dbReference type="PROSITE" id="PS50966">
    <property type="entry name" value="ZF_SWIM"/>
    <property type="match status" value="1"/>
</dbReference>
<evidence type="ECO:0000313" key="3">
    <source>
        <dbReference type="EMBL" id="OQB75659.1"/>
    </source>
</evidence>
<accession>A0A1V6CFI6</accession>
<dbReference type="InterPro" id="IPR007527">
    <property type="entry name" value="Znf_SWIM"/>
</dbReference>
<feature type="domain" description="SWIM-type" evidence="2">
    <location>
        <begin position="31"/>
        <end position="71"/>
    </location>
</feature>